<dbReference type="Proteomes" id="UP000053317">
    <property type="component" value="Unassembled WGS sequence"/>
</dbReference>
<gene>
    <name evidence="1" type="ORF">UCRPC4_g02228</name>
</gene>
<protein>
    <submittedName>
        <fullName evidence="1">Uncharacterized protein</fullName>
    </submittedName>
</protein>
<organism evidence="1 2">
    <name type="scientific">Phaeomoniella chlamydospora</name>
    <name type="common">Phaeoacremonium chlamydosporum</name>
    <dbReference type="NCBI Taxonomy" id="158046"/>
    <lineage>
        <taxon>Eukaryota</taxon>
        <taxon>Fungi</taxon>
        <taxon>Dikarya</taxon>
        <taxon>Ascomycota</taxon>
        <taxon>Pezizomycotina</taxon>
        <taxon>Eurotiomycetes</taxon>
        <taxon>Chaetothyriomycetidae</taxon>
        <taxon>Phaeomoniellales</taxon>
        <taxon>Phaeomoniellaceae</taxon>
        <taxon>Phaeomoniella</taxon>
    </lineage>
</organism>
<dbReference type="AlphaFoldDB" id="A0A0G2EQ78"/>
<accession>A0A0G2EQ78</accession>
<reference evidence="1 2" key="2">
    <citation type="submission" date="2015-05" db="EMBL/GenBank/DDBJ databases">
        <authorList>
            <person name="Morales-Cruz A."/>
            <person name="Amrine K.C."/>
            <person name="Cantu D."/>
        </authorList>
    </citation>
    <scope>NUCLEOTIDE SEQUENCE [LARGE SCALE GENOMIC DNA]</scope>
    <source>
        <strain evidence="1">UCRPC4</strain>
    </source>
</reference>
<comment type="caution">
    <text evidence="1">The sequence shown here is derived from an EMBL/GenBank/DDBJ whole genome shotgun (WGS) entry which is preliminary data.</text>
</comment>
<name>A0A0G2EQ78_PHACM</name>
<evidence type="ECO:0000313" key="2">
    <source>
        <dbReference type="Proteomes" id="UP000053317"/>
    </source>
</evidence>
<dbReference type="EMBL" id="LCWF01000054">
    <property type="protein sequence ID" value="KKY24927.1"/>
    <property type="molecule type" value="Genomic_DNA"/>
</dbReference>
<reference evidence="1 2" key="1">
    <citation type="submission" date="2015-05" db="EMBL/GenBank/DDBJ databases">
        <title>Distinctive expansion of gene families associated with plant cell wall degradation and secondary metabolism in the genomes of grapevine trunk pathogens.</title>
        <authorList>
            <person name="Lawrence D.P."/>
            <person name="Travadon R."/>
            <person name="Rolshausen P.E."/>
            <person name="Baumgartner K."/>
        </authorList>
    </citation>
    <scope>NUCLEOTIDE SEQUENCE [LARGE SCALE GENOMIC DNA]</scope>
    <source>
        <strain evidence="1">UCRPC4</strain>
    </source>
</reference>
<keyword evidence="2" id="KW-1185">Reference proteome</keyword>
<sequence length="165" mass="17482">MKAAPINTIAAANGACVLRPELLDGTEVEVAAAVLELDEAAVLVDEVVLAAAEVLPLDDDDAAADVELAVPDNTVTEPEAEDALAEADADAVEIVLRCVGIINDLEGISFVGELGARRDRDGGGTGVGDFVREDDARLRRYVGCGLEFDRHGARLSLLDRWTWKE</sequence>
<proteinExistence type="predicted"/>
<evidence type="ECO:0000313" key="1">
    <source>
        <dbReference type="EMBL" id="KKY24927.1"/>
    </source>
</evidence>